<name>M1VIB5_CYAM1</name>
<gene>
    <name evidence="1" type="ORF">CYME_CML189C</name>
</gene>
<dbReference type="Gramene" id="CML189CT">
    <property type="protein sequence ID" value="CML189CT"/>
    <property type="gene ID" value="CML189C"/>
</dbReference>
<dbReference type="HOGENOM" id="CLU_761546_0_0_1"/>
<organism evidence="1 2">
    <name type="scientific">Cyanidioschyzon merolae (strain NIES-3377 / 10D)</name>
    <name type="common">Unicellular red alga</name>
    <dbReference type="NCBI Taxonomy" id="280699"/>
    <lineage>
        <taxon>Eukaryota</taxon>
        <taxon>Rhodophyta</taxon>
        <taxon>Bangiophyceae</taxon>
        <taxon>Cyanidiales</taxon>
        <taxon>Cyanidiaceae</taxon>
        <taxon>Cyanidioschyzon</taxon>
    </lineage>
</organism>
<reference evidence="1 2" key="2">
    <citation type="journal article" date="2007" name="BMC Biol.">
        <title>A 100%-complete sequence reveals unusually simple genomic features in the hot-spring red alga Cyanidioschyzon merolae.</title>
        <authorList>
            <person name="Nozaki H."/>
            <person name="Takano H."/>
            <person name="Misumi O."/>
            <person name="Terasawa K."/>
            <person name="Matsuzaki M."/>
            <person name="Maruyama S."/>
            <person name="Nishida K."/>
            <person name="Yagisawa F."/>
            <person name="Yoshida Y."/>
            <person name="Fujiwara T."/>
            <person name="Takio S."/>
            <person name="Tamura K."/>
            <person name="Chung S.J."/>
            <person name="Nakamura S."/>
            <person name="Kuroiwa H."/>
            <person name="Tanaka K."/>
            <person name="Sato N."/>
            <person name="Kuroiwa T."/>
        </authorList>
    </citation>
    <scope>NUCLEOTIDE SEQUENCE [LARGE SCALE GENOMIC DNA]</scope>
    <source>
        <strain evidence="1 2">10D</strain>
    </source>
</reference>
<reference evidence="1 2" key="1">
    <citation type="journal article" date="2004" name="Nature">
        <title>Genome sequence of the ultrasmall unicellular red alga Cyanidioschyzon merolae 10D.</title>
        <authorList>
            <person name="Matsuzaki M."/>
            <person name="Misumi O."/>
            <person name="Shin-i T."/>
            <person name="Maruyama S."/>
            <person name="Takahara M."/>
            <person name="Miyagishima S."/>
            <person name="Mori T."/>
            <person name="Nishida K."/>
            <person name="Yagisawa F."/>
            <person name="Nishida K."/>
            <person name="Yoshida Y."/>
            <person name="Nishimura Y."/>
            <person name="Nakao S."/>
            <person name="Kobayashi T."/>
            <person name="Momoyama Y."/>
            <person name="Higashiyama T."/>
            <person name="Minoda A."/>
            <person name="Sano M."/>
            <person name="Nomoto H."/>
            <person name="Oishi K."/>
            <person name="Hayashi H."/>
            <person name="Ohta F."/>
            <person name="Nishizaka S."/>
            <person name="Haga S."/>
            <person name="Miura S."/>
            <person name="Morishita T."/>
            <person name="Kabeya Y."/>
            <person name="Terasawa K."/>
            <person name="Suzuki Y."/>
            <person name="Ishii Y."/>
            <person name="Asakawa S."/>
            <person name="Takano H."/>
            <person name="Ohta N."/>
            <person name="Kuroiwa H."/>
            <person name="Tanaka K."/>
            <person name="Shimizu N."/>
            <person name="Sugano S."/>
            <person name="Sato N."/>
            <person name="Nozaki H."/>
            <person name="Ogasawara N."/>
            <person name="Kohara Y."/>
            <person name="Kuroiwa T."/>
        </authorList>
    </citation>
    <scope>NUCLEOTIDE SEQUENCE [LARGE SCALE GENOMIC DNA]</scope>
    <source>
        <strain evidence="1 2">10D</strain>
    </source>
</reference>
<dbReference type="KEGG" id="cme:CYME_CML189C"/>
<dbReference type="AlphaFoldDB" id="M1VIB5"/>
<proteinExistence type="predicted"/>
<dbReference type="OrthoDB" id="10496733at2759"/>
<accession>M1VIB5</accession>
<dbReference type="EMBL" id="AP006494">
    <property type="protein sequence ID" value="BAM80788.1"/>
    <property type="molecule type" value="Genomic_DNA"/>
</dbReference>
<dbReference type="RefSeq" id="XP_005536824.1">
    <property type="nucleotide sequence ID" value="XM_005536767.1"/>
</dbReference>
<keyword evidence="2" id="KW-1185">Reference proteome</keyword>
<evidence type="ECO:0000313" key="1">
    <source>
        <dbReference type="EMBL" id="BAM80788.1"/>
    </source>
</evidence>
<sequence length="364" mass="41580">MWSLPVPLASNSRLAERRKLASHATVTEATRELFLVRKRKAHGFEAVRGKGPAIVRSAAQHKRSFYLRSSFDLPKLSTFQFDESNGIELVLERSETLTLPGTPEVYVLYLALLDSKQATSGKRFQGWNKRQDHNFDKDLISTESRRATGRADEFSAPATERLLPLFLEDKLERDMIVLSIVHTEPPAAFAEREPRSRMSAGSFSIQMRLKLLQYLWRSRDVFTEVKSIYKLMQARESSEIRESNLLFSALLNAIRSKRLQGAHALFLDLIRQRLQSDILQVVLAPVSRRNPEQLRAYVCLELRSSQRQPWFVRMRGSDGAVFAFLAGCPLKIDRDVWEYASISTRSIPLGDSVVFPMNRNAPAR</sequence>
<protein>
    <submittedName>
        <fullName evidence="1">Uncharacterized protein</fullName>
    </submittedName>
</protein>
<evidence type="ECO:0000313" key="2">
    <source>
        <dbReference type="Proteomes" id="UP000007014"/>
    </source>
</evidence>
<dbReference type="GeneID" id="16994641"/>
<dbReference type="Proteomes" id="UP000007014">
    <property type="component" value="Chromosome 12"/>
</dbReference>